<sequence>MSIRWLRVPCCACSGAHLSFCFAPFAILPGPPVMCSQPGWRDHEPGGRISLCSFIRFRCPLHPLHIFCMVTKSVGYRLPPSSSPVVGCNRKGPQTTQRSKFRCGVAVVHESATKKKKTCTPESFF</sequence>
<dbReference type="EMBL" id="GFPF01002340">
    <property type="protein sequence ID" value="MAA13486.1"/>
    <property type="molecule type" value="Transcribed_RNA"/>
</dbReference>
<evidence type="ECO:0000313" key="2">
    <source>
        <dbReference type="EMBL" id="MAA13486.1"/>
    </source>
</evidence>
<feature type="chain" id="PRO_5013279543" description="Secreted protein" evidence="1">
    <location>
        <begin position="22"/>
        <end position="125"/>
    </location>
</feature>
<proteinExistence type="predicted"/>
<protein>
    <recommendedName>
        <fullName evidence="3">Secreted protein</fullName>
    </recommendedName>
</protein>
<evidence type="ECO:0008006" key="3">
    <source>
        <dbReference type="Google" id="ProtNLM"/>
    </source>
</evidence>
<feature type="signal peptide" evidence="1">
    <location>
        <begin position="1"/>
        <end position="21"/>
    </location>
</feature>
<reference evidence="2" key="1">
    <citation type="journal article" date="2017" name="Parasit. Vectors">
        <title>Sialotranscriptomics of Rhipicephalus zambeziensis reveals intricate expression profiles of secretory proteins and suggests tight temporal transcriptional regulation during blood-feeding.</title>
        <authorList>
            <person name="de Castro M.H."/>
            <person name="de Klerk D."/>
            <person name="Pienaar R."/>
            <person name="Rees D.J.G."/>
            <person name="Mans B.J."/>
        </authorList>
    </citation>
    <scope>NUCLEOTIDE SEQUENCE</scope>
    <source>
        <tissue evidence="2">Salivary glands</tissue>
    </source>
</reference>
<evidence type="ECO:0000256" key="1">
    <source>
        <dbReference type="SAM" id="SignalP"/>
    </source>
</evidence>
<dbReference type="AlphaFoldDB" id="A0A224Y7C4"/>
<organism evidence="2">
    <name type="scientific">Rhipicephalus zambeziensis</name>
    <dbReference type="NCBI Taxonomy" id="60191"/>
    <lineage>
        <taxon>Eukaryota</taxon>
        <taxon>Metazoa</taxon>
        <taxon>Ecdysozoa</taxon>
        <taxon>Arthropoda</taxon>
        <taxon>Chelicerata</taxon>
        <taxon>Arachnida</taxon>
        <taxon>Acari</taxon>
        <taxon>Parasitiformes</taxon>
        <taxon>Ixodida</taxon>
        <taxon>Ixodoidea</taxon>
        <taxon>Ixodidae</taxon>
        <taxon>Rhipicephalinae</taxon>
        <taxon>Rhipicephalus</taxon>
        <taxon>Rhipicephalus</taxon>
    </lineage>
</organism>
<keyword evidence="1" id="KW-0732">Signal</keyword>
<accession>A0A224Y7C4</accession>
<name>A0A224Y7C4_9ACAR</name>